<dbReference type="PANTHER" id="PTHR16305">
    <property type="entry name" value="TESTICULAR SOLUBLE ADENYLYL CYCLASE"/>
    <property type="match status" value="1"/>
</dbReference>
<dbReference type="PANTHER" id="PTHR16305:SF28">
    <property type="entry name" value="GUANYLATE CYCLASE DOMAIN-CONTAINING PROTEIN"/>
    <property type="match status" value="1"/>
</dbReference>
<dbReference type="SUPFAM" id="SSF48452">
    <property type="entry name" value="TPR-like"/>
    <property type="match status" value="1"/>
</dbReference>
<dbReference type="PROSITE" id="PS50011">
    <property type="entry name" value="PROTEIN_KINASE_DOM"/>
    <property type="match status" value="1"/>
</dbReference>
<dbReference type="GO" id="GO:0004016">
    <property type="term" value="F:adenylate cyclase activity"/>
    <property type="evidence" value="ECO:0007669"/>
    <property type="project" value="TreeGrafter"/>
</dbReference>
<dbReference type="OrthoDB" id="5476217at2"/>
<dbReference type="GO" id="GO:0004672">
    <property type="term" value="F:protein kinase activity"/>
    <property type="evidence" value="ECO:0007669"/>
    <property type="project" value="InterPro"/>
</dbReference>
<dbReference type="SUPFAM" id="SSF52540">
    <property type="entry name" value="P-loop containing nucleoside triphosphate hydrolases"/>
    <property type="match status" value="1"/>
</dbReference>
<dbReference type="Gene3D" id="1.10.510.10">
    <property type="entry name" value="Transferase(Phosphotransferase) domain 1"/>
    <property type="match status" value="1"/>
</dbReference>
<dbReference type="EMBL" id="SSMQ01000001">
    <property type="protein sequence ID" value="TKD13240.1"/>
    <property type="molecule type" value="Genomic_DNA"/>
</dbReference>
<accession>A0A4U1JM79</accession>
<dbReference type="InterPro" id="IPR008271">
    <property type="entry name" value="Ser/Thr_kinase_AS"/>
</dbReference>
<dbReference type="InterPro" id="IPR000719">
    <property type="entry name" value="Prot_kinase_dom"/>
</dbReference>
<dbReference type="Proteomes" id="UP000309215">
    <property type="component" value="Unassembled WGS sequence"/>
</dbReference>
<proteinExistence type="predicted"/>
<dbReference type="GO" id="GO:0005737">
    <property type="term" value="C:cytoplasm"/>
    <property type="evidence" value="ECO:0007669"/>
    <property type="project" value="TreeGrafter"/>
</dbReference>
<name>A0A4U1JM79_9BACT</name>
<gene>
    <name evidence="4" type="ORF">E8A74_01425</name>
</gene>
<organism evidence="4 5">
    <name type="scientific">Polyangium fumosum</name>
    <dbReference type="NCBI Taxonomy" id="889272"/>
    <lineage>
        <taxon>Bacteria</taxon>
        <taxon>Pseudomonadati</taxon>
        <taxon>Myxococcota</taxon>
        <taxon>Polyangia</taxon>
        <taxon>Polyangiales</taxon>
        <taxon>Polyangiaceae</taxon>
        <taxon>Polyangium</taxon>
    </lineage>
</organism>
<evidence type="ECO:0000259" key="3">
    <source>
        <dbReference type="PROSITE" id="PS50011"/>
    </source>
</evidence>
<dbReference type="Pfam" id="PF13191">
    <property type="entry name" value="AAA_16"/>
    <property type="match status" value="1"/>
</dbReference>
<dbReference type="PROSITE" id="PS00108">
    <property type="entry name" value="PROTEIN_KINASE_ST"/>
    <property type="match status" value="1"/>
</dbReference>
<protein>
    <submittedName>
        <fullName evidence="4">Serine/threonine-protein kinase PknK</fullName>
    </submittedName>
</protein>
<dbReference type="GO" id="GO:0005524">
    <property type="term" value="F:ATP binding"/>
    <property type="evidence" value="ECO:0007669"/>
    <property type="project" value="UniProtKB-KW"/>
</dbReference>
<reference evidence="4 5" key="1">
    <citation type="submission" date="2019-04" db="EMBL/GenBank/DDBJ databases">
        <authorList>
            <person name="Li Y."/>
            <person name="Wang J."/>
        </authorList>
    </citation>
    <scope>NUCLEOTIDE SEQUENCE [LARGE SCALE GENOMIC DNA]</scope>
    <source>
        <strain evidence="4 5">DSM 14668</strain>
    </source>
</reference>
<feature type="domain" description="Protein kinase" evidence="3">
    <location>
        <begin position="14"/>
        <end position="280"/>
    </location>
</feature>
<dbReference type="Pfam" id="PF00069">
    <property type="entry name" value="Pkinase"/>
    <property type="match status" value="1"/>
</dbReference>
<dbReference type="SUPFAM" id="SSF56112">
    <property type="entry name" value="Protein kinase-like (PK-like)"/>
    <property type="match status" value="1"/>
</dbReference>
<keyword evidence="5" id="KW-1185">Reference proteome</keyword>
<keyword evidence="1" id="KW-0547">Nucleotide-binding</keyword>
<evidence type="ECO:0000313" key="5">
    <source>
        <dbReference type="Proteomes" id="UP000309215"/>
    </source>
</evidence>
<evidence type="ECO:0000256" key="1">
    <source>
        <dbReference type="ARBA" id="ARBA00022741"/>
    </source>
</evidence>
<dbReference type="InterPro" id="IPR027417">
    <property type="entry name" value="P-loop_NTPase"/>
</dbReference>
<dbReference type="InterPro" id="IPR011009">
    <property type="entry name" value="Kinase-like_dom_sf"/>
</dbReference>
<sequence>MLEMRVGVSVGERFELVRLAGQGGMGAVFEARDRETGDKVAIKIMNGASVEERARFDREARVLAALSHPAIVRYLGYGNLDSGEPYLVMEWLSGEGLDTRIMRERLSVEETMALAERIAGALAIAHRHGIVHRDIKPSNIFLRDGDVRRAMLLDFGIARRASDPHVVTRTGVFMGTPGYVAPEQARGDRAVNARADVFALGCVLFESLAGKPAFTGQHVVAVLAKVLFEDVPKVSALRPGVPLALDLLIARMVAKQPEERLADGDAVMGALARVANDEYTSEPPHTLRSKGALGSGEQRLVSVILLSAPKEGLPVDPLGGTMDSAGIAPLAALRAVARSYGARVEALVDGSAALVLSGAGMATDQATQAARCALALQAMVPEAPMVLVTGRGVISHALPVGEGIDRAAKLLREEEQCTAKRDDSESGARRPVRLDELTAELLEGRFVIDGSEEVRSLLGEAQAQEGSRLLLGRVTPCVGRERELSTLLALYEECVSEPAGRAVLVTGVAGIGKSRIRHELLQKLAESEPRPDIWLAQGDPTRTGAPFGMAGELLRRASSLHEEDPIEVRREKIRGAVTRHLGADAGRVMELYGELVGAPWAAEEASTFLRAARKDPVLMGDQIRRGFEDFVSAASATRPVVLVLEDLHWADTPTVQLIDAALRVSRERSLFVLALARPDVHDRFPGLWADRGMQEIRLGELSRRASERLARHVLGDEAPPSLLTRVVAQAAGNPFYLEELLRAVAEGQETALPKTVLAMLQARLEALPSEARWLLRAGSIFGETFWSGGVRALLGGESSVVDAGRWIETLVHRELLMRRRESRFPGEEELAFRHDLLREVAYAALTEVDRALGHRLAAEWLETAGERDAMALAEHCERGEDREKAAVWFVRAATQALSANDFEAVLERSERAEACGADGGLLGEVRQAQAEAHFYRGELAEAARRAREAMQHLSPDSPLWFGAASAAAWAESSRGERRQLLGIAESMLERADREASPFTRRLAAMGWIARMLLRSGQRKAAETLTERFTQAPEEARREPIVRAEWAAVSATRALVEGDLEPSYEFFLEAAQCFEEAKVDRFGISMRIYAALVLCDLGDHARAEEGLATLVARAEAQCLPMLAASARHGLAEALAARGALAEARALLEDILETLTNAGLVLSAHDVRQFLALVLVRQGDSEAAERAAIEAVALVDAPPNRRCSYLATLARVLLACGRPAEALSAAEEGKQLLEQIGALLSDEPLVRLVYAEALHANGEHARAKEALSAARAHLLGRAEKIGDPSRRERFLRAVPDNARTLELAAAWLAASPGTA</sequence>
<dbReference type="InterPro" id="IPR011990">
    <property type="entry name" value="TPR-like_helical_dom_sf"/>
</dbReference>
<comment type="caution">
    <text evidence="4">The sequence shown here is derived from an EMBL/GenBank/DDBJ whole genome shotgun (WGS) entry which is preliminary data.</text>
</comment>
<evidence type="ECO:0000313" key="4">
    <source>
        <dbReference type="EMBL" id="TKD13240.1"/>
    </source>
</evidence>
<keyword evidence="4" id="KW-0808">Transferase</keyword>
<dbReference type="SMART" id="SM00220">
    <property type="entry name" value="S_TKc"/>
    <property type="match status" value="1"/>
</dbReference>
<dbReference type="InterPro" id="IPR041664">
    <property type="entry name" value="AAA_16"/>
</dbReference>
<keyword evidence="4" id="KW-0418">Kinase</keyword>
<keyword evidence="2" id="KW-0067">ATP-binding</keyword>
<dbReference type="Gene3D" id="1.25.40.10">
    <property type="entry name" value="Tetratricopeptide repeat domain"/>
    <property type="match status" value="1"/>
</dbReference>
<evidence type="ECO:0000256" key="2">
    <source>
        <dbReference type="ARBA" id="ARBA00022840"/>
    </source>
</evidence>
<dbReference type="CDD" id="cd14014">
    <property type="entry name" value="STKc_PknB_like"/>
    <property type="match status" value="1"/>
</dbReference>